<keyword evidence="2" id="KW-0378">Hydrolase</keyword>
<name>A0A542DYU4_9MICO</name>
<evidence type="ECO:0000259" key="1">
    <source>
        <dbReference type="SMART" id="SM00507"/>
    </source>
</evidence>
<keyword evidence="3" id="KW-1185">Reference proteome</keyword>
<comment type="caution">
    <text evidence="2">The sequence shown here is derived from an EMBL/GenBank/DDBJ whole genome shotgun (WGS) entry which is preliminary data.</text>
</comment>
<dbReference type="SMART" id="SM00507">
    <property type="entry name" value="HNHc"/>
    <property type="match status" value="1"/>
</dbReference>
<organism evidence="2 3">
    <name type="scientific">Lapillicoccus jejuensis</name>
    <dbReference type="NCBI Taxonomy" id="402171"/>
    <lineage>
        <taxon>Bacteria</taxon>
        <taxon>Bacillati</taxon>
        <taxon>Actinomycetota</taxon>
        <taxon>Actinomycetes</taxon>
        <taxon>Micrococcales</taxon>
        <taxon>Intrasporangiaceae</taxon>
        <taxon>Lapillicoccus</taxon>
    </lineage>
</organism>
<dbReference type="PANTHER" id="PTHR33877">
    <property type="entry name" value="SLL1193 PROTEIN"/>
    <property type="match status" value="1"/>
</dbReference>
<evidence type="ECO:0000313" key="2">
    <source>
        <dbReference type="EMBL" id="TQJ08270.1"/>
    </source>
</evidence>
<dbReference type="RefSeq" id="WP_211355952.1">
    <property type="nucleotide sequence ID" value="NZ_BAAAPR010000002.1"/>
</dbReference>
<dbReference type="CDD" id="cd00085">
    <property type="entry name" value="HNHc"/>
    <property type="match status" value="1"/>
</dbReference>
<keyword evidence="2" id="KW-0540">Nuclease</keyword>
<dbReference type="Gene3D" id="1.10.30.50">
    <property type="match status" value="1"/>
</dbReference>
<gene>
    <name evidence="2" type="ORF">FB458_1354</name>
</gene>
<dbReference type="InterPro" id="IPR029471">
    <property type="entry name" value="HNH_5"/>
</dbReference>
<sequence>MSQVLILNASYEPLGGVSVRHAIGMLVREVAVVEEAVEGQMFGPYPRPRVVRLLRYVAAKWLHRPAGWSKRAVLTRDRHRCAYCAGRATTVDHVVPMSRGGGSTWLNTVASCSPCNNRKGDRLLPETSLRLAWQPWVPRHADLLA</sequence>
<dbReference type="Proteomes" id="UP000317893">
    <property type="component" value="Unassembled WGS sequence"/>
</dbReference>
<dbReference type="PANTHER" id="PTHR33877:SF2">
    <property type="entry name" value="OS07G0170200 PROTEIN"/>
    <property type="match status" value="1"/>
</dbReference>
<dbReference type="InterPro" id="IPR003615">
    <property type="entry name" value="HNH_nuc"/>
</dbReference>
<reference evidence="2 3" key="1">
    <citation type="submission" date="2019-06" db="EMBL/GenBank/DDBJ databases">
        <title>Sequencing the genomes of 1000 actinobacteria strains.</title>
        <authorList>
            <person name="Klenk H.-P."/>
        </authorList>
    </citation>
    <scope>NUCLEOTIDE SEQUENCE [LARGE SCALE GENOMIC DNA]</scope>
    <source>
        <strain evidence="2 3">DSM 18607</strain>
    </source>
</reference>
<dbReference type="AlphaFoldDB" id="A0A542DYU4"/>
<dbReference type="GO" id="GO:0004519">
    <property type="term" value="F:endonuclease activity"/>
    <property type="evidence" value="ECO:0007669"/>
    <property type="project" value="UniProtKB-KW"/>
</dbReference>
<accession>A0A542DYU4</accession>
<evidence type="ECO:0000313" key="3">
    <source>
        <dbReference type="Proteomes" id="UP000317893"/>
    </source>
</evidence>
<dbReference type="InterPro" id="IPR052892">
    <property type="entry name" value="NA-targeting_endonuclease"/>
</dbReference>
<dbReference type="Pfam" id="PF14279">
    <property type="entry name" value="HNH_5"/>
    <property type="match status" value="1"/>
</dbReference>
<feature type="domain" description="HNH nuclease" evidence="1">
    <location>
        <begin position="68"/>
        <end position="117"/>
    </location>
</feature>
<proteinExistence type="predicted"/>
<dbReference type="EMBL" id="VFMN01000001">
    <property type="protein sequence ID" value="TQJ08270.1"/>
    <property type="molecule type" value="Genomic_DNA"/>
</dbReference>
<protein>
    <submittedName>
        <fullName evidence="2">5-methylcytosine-specific restriction endonuclease McrA</fullName>
    </submittedName>
</protein>
<keyword evidence="2" id="KW-0255">Endonuclease</keyword>